<reference evidence="2" key="1">
    <citation type="journal article" date="2021" name="Genome Biol. Evol.">
        <title>A High-Quality Reference Genome for a Parasitic Bivalve with Doubly Uniparental Inheritance (Bivalvia: Unionida).</title>
        <authorList>
            <person name="Smith C.H."/>
        </authorList>
    </citation>
    <scope>NUCLEOTIDE SEQUENCE</scope>
    <source>
        <strain evidence="2">CHS0354</strain>
    </source>
</reference>
<reference evidence="2" key="3">
    <citation type="submission" date="2023-05" db="EMBL/GenBank/DDBJ databases">
        <authorList>
            <person name="Smith C.H."/>
        </authorList>
    </citation>
    <scope>NUCLEOTIDE SEQUENCE</scope>
    <source>
        <strain evidence="2">CHS0354</strain>
        <tissue evidence="2">Mantle</tissue>
    </source>
</reference>
<keyword evidence="3" id="KW-1185">Reference proteome</keyword>
<comment type="caution">
    <text evidence="2">The sequence shown here is derived from an EMBL/GenBank/DDBJ whole genome shotgun (WGS) entry which is preliminary data.</text>
</comment>
<gene>
    <name evidence="2" type="ORF">CHS0354_026732</name>
</gene>
<accession>A0AAE0RMR1</accession>
<dbReference type="EMBL" id="JAEAOA010001595">
    <property type="protein sequence ID" value="KAK3576398.1"/>
    <property type="molecule type" value="Genomic_DNA"/>
</dbReference>
<feature type="chain" id="PRO_5042201376" evidence="1">
    <location>
        <begin position="26"/>
        <end position="142"/>
    </location>
</feature>
<name>A0AAE0RMR1_9BIVA</name>
<dbReference type="Proteomes" id="UP001195483">
    <property type="component" value="Unassembled WGS sequence"/>
</dbReference>
<feature type="signal peptide" evidence="1">
    <location>
        <begin position="1"/>
        <end position="25"/>
    </location>
</feature>
<organism evidence="2 3">
    <name type="scientific">Potamilus streckersoni</name>
    <dbReference type="NCBI Taxonomy" id="2493646"/>
    <lineage>
        <taxon>Eukaryota</taxon>
        <taxon>Metazoa</taxon>
        <taxon>Spiralia</taxon>
        <taxon>Lophotrochozoa</taxon>
        <taxon>Mollusca</taxon>
        <taxon>Bivalvia</taxon>
        <taxon>Autobranchia</taxon>
        <taxon>Heteroconchia</taxon>
        <taxon>Palaeoheterodonta</taxon>
        <taxon>Unionida</taxon>
        <taxon>Unionoidea</taxon>
        <taxon>Unionidae</taxon>
        <taxon>Ambleminae</taxon>
        <taxon>Lampsilini</taxon>
        <taxon>Potamilus</taxon>
    </lineage>
</organism>
<reference evidence="2" key="2">
    <citation type="journal article" date="2021" name="Genome Biol. Evol.">
        <title>Developing a high-quality reference genome for a parasitic bivalve with doubly uniparental inheritance (Bivalvia: Unionida).</title>
        <authorList>
            <person name="Smith C.H."/>
        </authorList>
    </citation>
    <scope>NUCLEOTIDE SEQUENCE</scope>
    <source>
        <strain evidence="2">CHS0354</strain>
        <tissue evidence="2">Mantle</tissue>
    </source>
</reference>
<evidence type="ECO:0000256" key="1">
    <source>
        <dbReference type="SAM" id="SignalP"/>
    </source>
</evidence>
<evidence type="ECO:0000313" key="3">
    <source>
        <dbReference type="Proteomes" id="UP001195483"/>
    </source>
</evidence>
<proteinExistence type="predicted"/>
<keyword evidence="1" id="KW-0732">Signal</keyword>
<dbReference type="AlphaFoldDB" id="A0AAE0RMR1"/>
<sequence length="142" mass="16781">MDFAKFGTTPTILLLCILCLDLVKAQYLEDDDVTGTLEPDNFEVDKRYFISSWDPRDDWLRRETNNNLDTTLVSLIKRGNGPFLRWSRLKQVTPYYTFEDGINYGRTYLYPSRDLELYGSDLTGQPWRTSKVERLKPYTRYV</sequence>
<protein>
    <submittedName>
        <fullName evidence="2">Uncharacterized protein</fullName>
    </submittedName>
</protein>
<evidence type="ECO:0000313" key="2">
    <source>
        <dbReference type="EMBL" id="KAK3576398.1"/>
    </source>
</evidence>